<name>A0A4Q4TGM1_9PEZI</name>
<organism evidence="5 6">
    <name type="scientific">Monosporascus ibericus</name>
    <dbReference type="NCBI Taxonomy" id="155417"/>
    <lineage>
        <taxon>Eukaryota</taxon>
        <taxon>Fungi</taxon>
        <taxon>Dikarya</taxon>
        <taxon>Ascomycota</taxon>
        <taxon>Pezizomycotina</taxon>
        <taxon>Sordariomycetes</taxon>
        <taxon>Xylariomycetidae</taxon>
        <taxon>Xylariales</taxon>
        <taxon>Xylariales incertae sedis</taxon>
        <taxon>Monosporascus</taxon>
    </lineage>
</organism>
<protein>
    <submittedName>
        <fullName evidence="5">Uncharacterized protein</fullName>
    </submittedName>
</protein>
<proteinExistence type="predicted"/>
<evidence type="ECO:0000256" key="2">
    <source>
        <dbReference type="ARBA" id="ARBA00023163"/>
    </source>
</evidence>
<dbReference type="GO" id="GO:0005634">
    <property type="term" value="C:nucleus"/>
    <property type="evidence" value="ECO:0007669"/>
    <property type="project" value="UniProtKB-SubCell"/>
</dbReference>
<keyword evidence="2" id="KW-0804">Transcription</keyword>
<feature type="compositionally biased region" description="Basic residues" evidence="4">
    <location>
        <begin position="1"/>
        <end position="14"/>
    </location>
</feature>
<dbReference type="STRING" id="155417.A0A4Q4TGM1"/>
<dbReference type="GO" id="GO:0000127">
    <property type="term" value="C:transcription factor TFIIIC complex"/>
    <property type="evidence" value="ECO:0007669"/>
    <property type="project" value="TreeGrafter"/>
</dbReference>
<feature type="compositionally biased region" description="Basic residues" evidence="4">
    <location>
        <begin position="76"/>
        <end position="86"/>
    </location>
</feature>
<keyword evidence="6" id="KW-1185">Reference proteome</keyword>
<evidence type="ECO:0000256" key="3">
    <source>
        <dbReference type="ARBA" id="ARBA00023242"/>
    </source>
</evidence>
<feature type="region of interest" description="Disordered" evidence="4">
    <location>
        <begin position="27"/>
        <end position="96"/>
    </location>
</feature>
<evidence type="ECO:0000256" key="1">
    <source>
        <dbReference type="ARBA" id="ARBA00004123"/>
    </source>
</evidence>
<keyword evidence="3" id="KW-0539">Nucleus</keyword>
<comment type="subcellular location">
    <subcellularLocation>
        <location evidence="1">Nucleus</location>
    </subcellularLocation>
</comment>
<dbReference type="OrthoDB" id="529367at2759"/>
<accession>A0A4Q4TGM1</accession>
<dbReference type="PANTHER" id="PTHR15052">
    <property type="entry name" value="RNA POLYMERASE III TRANSCRIPTION INITIATION FACTOR COMPLEX SUBUNIT"/>
    <property type="match status" value="1"/>
</dbReference>
<feature type="region of interest" description="Disordered" evidence="4">
    <location>
        <begin position="1"/>
        <end position="20"/>
    </location>
</feature>
<dbReference type="AlphaFoldDB" id="A0A4Q4TGM1"/>
<dbReference type="Proteomes" id="UP000293360">
    <property type="component" value="Unassembled WGS sequence"/>
</dbReference>
<comment type="caution">
    <text evidence="5">The sequence shown here is derived from an EMBL/GenBank/DDBJ whole genome shotgun (WGS) entry which is preliminary data.</text>
</comment>
<sequence>MKMRLRRSNQGKRFRPSDFNLRLSLSDEEEAVVSEGDHASLDEGFVDDGEPEPDAEDGIEDDDLVESSGVEAPEKKIKKPKTKRVKRPEPTDQGSISSLGVVQEYPTDPSAKWTRSYVGPVKRWTRLQLLTKFWFGDRENYLDIVGEFVRLWWEHQILPPKLVSKHDLRVASHPWMPDDFPEDQENKFRQLYEKYLAKRTNGPTTFPINKDKAFGRFLPHADDDLTVILGHVADQEEHYFKRGQNMSFSGLGNPIRETDDGRTKSSGWLLDVAGIVVSMAWAPSNCRTHQLLAMAVVPFSDQAFYQDPKKAMQESEKKEGSVQIWRFEADEDNRGLVRPASRPPTLMRALCFSWGRASRLQWSPVPLTSNDRIGLLAVLCGDGNLRVLEIMSTAQSSEGTFGKHFIMTPTEAVADMWQRRYKRQWPL</sequence>
<dbReference type="EMBL" id="QJNU01000201">
    <property type="protein sequence ID" value="RYP04680.1"/>
    <property type="molecule type" value="Genomic_DNA"/>
</dbReference>
<dbReference type="PANTHER" id="PTHR15052:SF2">
    <property type="entry name" value="GENERAL TRANSCRIPTION FACTOR 3C POLYPEPTIDE 2"/>
    <property type="match status" value="1"/>
</dbReference>
<dbReference type="GO" id="GO:0006383">
    <property type="term" value="P:transcription by RNA polymerase III"/>
    <property type="evidence" value="ECO:0007669"/>
    <property type="project" value="TreeGrafter"/>
</dbReference>
<dbReference type="InterPro" id="IPR052416">
    <property type="entry name" value="GTF3C_component"/>
</dbReference>
<evidence type="ECO:0000256" key="4">
    <source>
        <dbReference type="SAM" id="MobiDB-lite"/>
    </source>
</evidence>
<evidence type="ECO:0000313" key="5">
    <source>
        <dbReference type="EMBL" id="RYP04680.1"/>
    </source>
</evidence>
<evidence type="ECO:0000313" key="6">
    <source>
        <dbReference type="Proteomes" id="UP000293360"/>
    </source>
</evidence>
<feature type="compositionally biased region" description="Acidic residues" evidence="4">
    <location>
        <begin position="44"/>
        <end position="65"/>
    </location>
</feature>
<gene>
    <name evidence="5" type="ORF">DL764_004296</name>
</gene>
<reference evidence="5 6" key="1">
    <citation type="submission" date="2018-06" db="EMBL/GenBank/DDBJ databases">
        <title>Complete Genomes of Monosporascus.</title>
        <authorList>
            <person name="Robinson A.J."/>
            <person name="Natvig D.O."/>
        </authorList>
    </citation>
    <scope>NUCLEOTIDE SEQUENCE [LARGE SCALE GENOMIC DNA]</scope>
    <source>
        <strain evidence="5 6">CBS 110550</strain>
    </source>
</reference>